<dbReference type="InterPro" id="IPR049250">
    <property type="entry name" value="DUF6883"/>
</dbReference>
<feature type="compositionally biased region" description="Low complexity" evidence="1">
    <location>
        <begin position="48"/>
        <end position="59"/>
    </location>
</feature>
<dbReference type="RefSeq" id="WP_052419535.1">
    <property type="nucleotide sequence ID" value="NZ_FZOL01000022.1"/>
</dbReference>
<feature type="compositionally biased region" description="Low complexity" evidence="1">
    <location>
        <begin position="68"/>
        <end position="86"/>
    </location>
</feature>
<feature type="compositionally biased region" description="Low complexity" evidence="1">
    <location>
        <begin position="98"/>
        <end position="111"/>
    </location>
</feature>
<dbReference type="Proteomes" id="UP000198407">
    <property type="component" value="Unassembled WGS sequence"/>
</dbReference>
<accession>A0A239JJP4</accession>
<dbReference type="SUPFAM" id="SSF51294">
    <property type="entry name" value="Hedgehog/intein (Hint) domain"/>
    <property type="match status" value="1"/>
</dbReference>
<dbReference type="CDD" id="cd00081">
    <property type="entry name" value="Hint"/>
    <property type="match status" value="1"/>
</dbReference>
<dbReference type="EMBL" id="FZOL01000022">
    <property type="protein sequence ID" value="SNT06040.1"/>
    <property type="molecule type" value="Genomic_DNA"/>
</dbReference>
<dbReference type="Gene3D" id="2.170.16.10">
    <property type="entry name" value="Hedgehog/Intein (Hint) domain"/>
    <property type="match status" value="1"/>
</dbReference>
<dbReference type="InterPro" id="IPR036844">
    <property type="entry name" value="Hint_dom_sf"/>
</dbReference>
<gene>
    <name evidence="4" type="ORF">SAMN05444352_12290</name>
</gene>
<name>A0A239JJP4_9PSED</name>
<keyword evidence="2" id="KW-0732">Signal</keyword>
<keyword evidence="5" id="KW-1185">Reference proteome</keyword>
<dbReference type="Pfam" id="PF21814">
    <property type="entry name" value="DUF6883"/>
    <property type="match status" value="1"/>
</dbReference>
<sequence length="549" mass="62477">MRLSRFRITFTLALLMAMIMGGSALAQRYDSYYGQQQMQRQQQMQQQQQQQQMQMQRQQEQMRRQQDQARQQQAAIRQQQAEQQRIMRARQQDAQRTMQLQRDQAMQQRQLALDRQRQASSQRAESEFRKAAKDQVFAKQQAVDRSALKQQGLEKNRQERLLRLKQDFLQKQRVTSGKASTPQPVRVLTLSEKFKASSGAKNIAAYQPGKQFKTKELATQRQAAQASAKKIQDSLRKKFNAAQQQKKITTAFNQASKNFQRCDLAGKCTCSFHGDTQVLTREGLRAIKSLVAGQDYVWSRNEYTGDMDWKPVTAHYSNMYDESVEVTVRNPESGETQTIISNRIHPFYVSNHGVEENRSTRHEKAGTNATGRWVEAQYLKAGDFLLTSFGTIVEVLGASVKKASLTAYNLSVSDYRTYFVSGIGNSNKSSVWVHNECHDSSATGSITRASVNEKLDRYLLNKDHPVGGSKAKWFDQALGFNNGNAADLSRQIVFDEKKSVKTALTQYGQKFNQIIPIKGANGRVIDVKFSWIRNTDGVVRLVTAIPAKK</sequence>
<protein>
    <submittedName>
        <fullName evidence="4">Intein N-terminal splicing region</fullName>
    </submittedName>
</protein>
<evidence type="ECO:0000256" key="2">
    <source>
        <dbReference type="SAM" id="SignalP"/>
    </source>
</evidence>
<feature type="chain" id="PRO_5011274438" evidence="2">
    <location>
        <begin position="27"/>
        <end position="549"/>
    </location>
</feature>
<evidence type="ECO:0000313" key="5">
    <source>
        <dbReference type="Proteomes" id="UP000198407"/>
    </source>
</evidence>
<dbReference type="Pfam" id="PF07591">
    <property type="entry name" value="PT-HINT"/>
    <property type="match status" value="2"/>
</dbReference>
<proteinExistence type="predicted"/>
<feature type="compositionally biased region" description="Basic and acidic residues" evidence="1">
    <location>
        <begin position="124"/>
        <end position="133"/>
    </location>
</feature>
<feature type="domain" description="Hint" evidence="3">
    <location>
        <begin position="269"/>
        <end position="389"/>
    </location>
</feature>
<reference evidence="5" key="1">
    <citation type="submission" date="2017-06" db="EMBL/GenBank/DDBJ databases">
        <authorList>
            <person name="Varghese N."/>
            <person name="Submissions S."/>
        </authorList>
    </citation>
    <scope>NUCLEOTIDE SEQUENCE [LARGE SCALE GENOMIC DNA]</scope>
    <source>
        <strain evidence="5">DSM 22348</strain>
    </source>
</reference>
<dbReference type="SMART" id="SM00306">
    <property type="entry name" value="HintN"/>
    <property type="match status" value="1"/>
</dbReference>
<feature type="region of interest" description="Disordered" evidence="1">
    <location>
        <begin position="48"/>
        <end position="135"/>
    </location>
</feature>
<evidence type="ECO:0000259" key="3">
    <source>
        <dbReference type="SMART" id="SM00306"/>
    </source>
</evidence>
<evidence type="ECO:0000256" key="1">
    <source>
        <dbReference type="SAM" id="MobiDB-lite"/>
    </source>
</evidence>
<dbReference type="InterPro" id="IPR003587">
    <property type="entry name" value="Hint_dom_N"/>
</dbReference>
<evidence type="ECO:0000313" key="4">
    <source>
        <dbReference type="EMBL" id="SNT06040.1"/>
    </source>
</evidence>
<dbReference type="AlphaFoldDB" id="A0A239JJP4"/>
<dbReference type="STRING" id="1215104.GCA_000730585_00925"/>
<dbReference type="OrthoDB" id="2664633at2"/>
<organism evidence="4 5">
    <name type="scientific">Pseudomonas japonica</name>
    <dbReference type="NCBI Taxonomy" id="256466"/>
    <lineage>
        <taxon>Bacteria</taxon>
        <taxon>Pseudomonadati</taxon>
        <taxon>Pseudomonadota</taxon>
        <taxon>Gammaproteobacteria</taxon>
        <taxon>Pseudomonadales</taxon>
        <taxon>Pseudomonadaceae</taxon>
        <taxon>Pseudomonas</taxon>
    </lineage>
</organism>
<feature type="signal peptide" evidence="2">
    <location>
        <begin position="1"/>
        <end position="26"/>
    </location>
</feature>